<keyword evidence="2" id="KW-1185">Reference proteome</keyword>
<comment type="caution">
    <text evidence="1">The sequence shown here is derived from an EMBL/GenBank/DDBJ whole genome shotgun (WGS) entry which is preliminary data.</text>
</comment>
<dbReference type="Proteomes" id="UP001519460">
    <property type="component" value="Unassembled WGS sequence"/>
</dbReference>
<evidence type="ECO:0000313" key="1">
    <source>
        <dbReference type="EMBL" id="KAK7492415.1"/>
    </source>
</evidence>
<accession>A0ABD0KZX7</accession>
<sequence>MSSGNLTGFWSVGVDIGFAIHKSIIVMSPLTTGSRIAQPVEHGGCGGMVLFVSLSPVLVHVRRRLDADLWRWARGCSSQREPVTQLGVLHQHHLQCWDGELEGNMLCSYIIIIIS</sequence>
<organism evidence="1 2">
    <name type="scientific">Batillaria attramentaria</name>
    <dbReference type="NCBI Taxonomy" id="370345"/>
    <lineage>
        <taxon>Eukaryota</taxon>
        <taxon>Metazoa</taxon>
        <taxon>Spiralia</taxon>
        <taxon>Lophotrochozoa</taxon>
        <taxon>Mollusca</taxon>
        <taxon>Gastropoda</taxon>
        <taxon>Caenogastropoda</taxon>
        <taxon>Sorbeoconcha</taxon>
        <taxon>Cerithioidea</taxon>
        <taxon>Batillariidae</taxon>
        <taxon>Batillaria</taxon>
    </lineage>
</organism>
<protein>
    <submittedName>
        <fullName evidence="1">Uncharacterized protein</fullName>
    </submittedName>
</protein>
<evidence type="ECO:0000313" key="2">
    <source>
        <dbReference type="Proteomes" id="UP001519460"/>
    </source>
</evidence>
<proteinExistence type="predicted"/>
<reference evidence="1 2" key="1">
    <citation type="journal article" date="2023" name="Sci. Data">
        <title>Genome assembly of the Korean intertidal mud-creeper Batillaria attramentaria.</title>
        <authorList>
            <person name="Patra A.K."/>
            <person name="Ho P.T."/>
            <person name="Jun S."/>
            <person name="Lee S.J."/>
            <person name="Kim Y."/>
            <person name="Won Y.J."/>
        </authorList>
    </citation>
    <scope>NUCLEOTIDE SEQUENCE [LARGE SCALE GENOMIC DNA]</scope>
    <source>
        <strain evidence="1">Wonlab-2016</strain>
    </source>
</reference>
<gene>
    <name evidence="1" type="ORF">BaRGS_00016288</name>
</gene>
<dbReference type="AlphaFoldDB" id="A0ABD0KZX7"/>
<name>A0ABD0KZX7_9CAEN</name>
<dbReference type="EMBL" id="JACVVK020000103">
    <property type="protein sequence ID" value="KAK7492415.1"/>
    <property type="molecule type" value="Genomic_DNA"/>
</dbReference>